<protein>
    <recommendedName>
        <fullName evidence="3">Putative sensor domain-containing protein</fullName>
    </recommendedName>
</protein>
<organism evidence="4 5">
    <name type="scientific">Haloquadratum walsbyi J07HQW1</name>
    <dbReference type="NCBI Taxonomy" id="1238424"/>
    <lineage>
        <taxon>Archaea</taxon>
        <taxon>Methanobacteriati</taxon>
        <taxon>Methanobacteriota</taxon>
        <taxon>Stenosarchaea group</taxon>
        <taxon>Halobacteria</taxon>
        <taxon>Halobacteriales</taxon>
        <taxon>Haloferacaceae</taxon>
        <taxon>Haloquadratum</taxon>
    </lineage>
</organism>
<reference evidence="4 5" key="1">
    <citation type="journal article" date="2013" name="PLoS ONE">
        <title>Assembly-driven community genomics of a hypersaline microbial ecosystem.</title>
        <authorList>
            <person name="Podell S."/>
            <person name="Ugalde J.A."/>
            <person name="Narasingarao P."/>
            <person name="Banfield J.F."/>
            <person name="Heidelberg K.B."/>
            <person name="Allen E.E."/>
        </authorList>
    </citation>
    <scope>NUCLEOTIDE SEQUENCE [LARGE SCALE GENOMIC DNA]</scope>
    <source>
        <strain evidence="5">J07HQW1</strain>
    </source>
</reference>
<evidence type="ECO:0000256" key="1">
    <source>
        <dbReference type="SAM" id="MobiDB-lite"/>
    </source>
</evidence>
<evidence type="ECO:0000313" key="5">
    <source>
        <dbReference type="Proteomes" id="UP000030649"/>
    </source>
</evidence>
<dbReference type="Proteomes" id="UP000030649">
    <property type="component" value="Unassembled WGS sequence"/>
</dbReference>
<evidence type="ECO:0000259" key="3">
    <source>
        <dbReference type="Pfam" id="PF13796"/>
    </source>
</evidence>
<dbReference type="InterPro" id="IPR025828">
    <property type="entry name" value="Put_sensor_dom"/>
</dbReference>
<accession>U1PGW1</accession>
<keyword evidence="2" id="KW-1133">Transmembrane helix</keyword>
<name>U1PGW1_9EURY</name>
<feature type="region of interest" description="Disordered" evidence="1">
    <location>
        <begin position="220"/>
        <end position="244"/>
    </location>
</feature>
<proteinExistence type="predicted"/>
<evidence type="ECO:0000313" key="4">
    <source>
        <dbReference type="EMBL" id="ERG91366.1"/>
    </source>
</evidence>
<keyword evidence="2" id="KW-0812">Transmembrane</keyword>
<dbReference type="AlphaFoldDB" id="U1PGW1"/>
<gene>
    <name evidence="4" type="ORF">J07HQW1_01400</name>
</gene>
<dbReference type="Pfam" id="PF13796">
    <property type="entry name" value="Sensor"/>
    <property type="match status" value="1"/>
</dbReference>
<sequence>MDLVPAFSPSKLPVVGIFADLRTYKHLLYLLMALPLGFAYSALFSVLVFGIVFTVVGIGIIMLLAALFIARGTARFERWLANQLLDVELDTYDDVATDTDSTFGDLTKYLEAASTWRGVGFLSLKFFIAVFAFVPLFVLANGLPLLVAPLRYPYTTRLGEVNDEPVRWSIETFPEALSAALVGVVGIIIMLHLANFSAYLTRHMATALLGVEKSTADETTVSQTHQDMITQDTDSATAEHTTDN</sequence>
<dbReference type="EMBL" id="KE356560">
    <property type="protein sequence ID" value="ERG91366.1"/>
    <property type="molecule type" value="Genomic_DNA"/>
</dbReference>
<feature type="transmembrane region" description="Helical" evidence="2">
    <location>
        <begin position="176"/>
        <end position="194"/>
    </location>
</feature>
<feature type="domain" description="Putative sensor" evidence="3">
    <location>
        <begin position="29"/>
        <end position="209"/>
    </location>
</feature>
<feature type="transmembrane region" description="Helical" evidence="2">
    <location>
        <begin position="126"/>
        <end position="147"/>
    </location>
</feature>
<feature type="transmembrane region" description="Helical" evidence="2">
    <location>
        <begin position="49"/>
        <end position="70"/>
    </location>
</feature>
<evidence type="ECO:0000256" key="2">
    <source>
        <dbReference type="SAM" id="Phobius"/>
    </source>
</evidence>
<keyword evidence="2" id="KW-0472">Membrane</keyword>
<dbReference type="HOGENOM" id="CLU_094841_0_0_2"/>
<feature type="transmembrane region" description="Helical" evidence="2">
    <location>
        <begin position="27"/>
        <end position="43"/>
    </location>
</feature>